<feature type="compositionally biased region" description="Acidic residues" evidence="3">
    <location>
        <begin position="242"/>
        <end position="251"/>
    </location>
</feature>
<dbReference type="InterPro" id="IPR036427">
    <property type="entry name" value="Bromodomain-like_sf"/>
</dbReference>
<evidence type="ECO:0000313" key="6">
    <source>
        <dbReference type="Proteomes" id="UP000590412"/>
    </source>
</evidence>
<evidence type="ECO:0000256" key="2">
    <source>
        <dbReference type="PROSITE-ProRule" id="PRU00035"/>
    </source>
</evidence>
<dbReference type="PANTHER" id="PTHR15398">
    <property type="entry name" value="BROMODOMAIN-CONTAINING PROTEIN 8"/>
    <property type="match status" value="1"/>
</dbReference>
<dbReference type="GO" id="GO:0006325">
    <property type="term" value="P:chromatin organization"/>
    <property type="evidence" value="ECO:0007669"/>
    <property type="project" value="UniProtKB-ARBA"/>
</dbReference>
<feature type="compositionally biased region" description="Basic and acidic residues" evidence="3">
    <location>
        <begin position="384"/>
        <end position="393"/>
    </location>
</feature>
<keyword evidence="1 2" id="KW-0103">Bromodomain</keyword>
<feature type="compositionally biased region" description="Basic and acidic residues" evidence="3">
    <location>
        <begin position="252"/>
        <end position="282"/>
    </location>
</feature>
<feature type="compositionally biased region" description="Basic and acidic residues" evidence="3">
    <location>
        <begin position="167"/>
        <end position="187"/>
    </location>
</feature>
<name>A0A8X7NIL5_CANPA</name>
<organism evidence="5 6">
    <name type="scientific">Candida parapsilosis</name>
    <name type="common">Yeast</name>
    <dbReference type="NCBI Taxonomy" id="5480"/>
    <lineage>
        <taxon>Eukaryota</taxon>
        <taxon>Fungi</taxon>
        <taxon>Dikarya</taxon>
        <taxon>Ascomycota</taxon>
        <taxon>Saccharomycotina</taxon>
        <taxon>Pichiomycetes</taxon>
        <taxon>Debaryomycetaceae</taxon>
        <taxon>Candida/Lodderomyces clade</taxon>
        <taxon>Candida</taxon>
    </lineage>
</organism>
<dbReference type="AlphaFoldDB" id="A0A8X7NIL5"/>
<dbReference type="Pfam" id="PF00439">
    <property type="entry name" value="Bromodomain"/>
    <property type="match status" value="1"/>
</dbReference>
<dbReference type="PRINTS" id="PR00503">
    <property type="entry name" value="BROMODOMAIN"/>
</dbReference>
<dbReference type="CDD" id="cd04369">
    <property type="entry name" value="Bromodomain"/>
    <property type="match status" value="1"/>
</dbReference>
<feature type="domain" description="Bromo" evidence="4">
    <location>
        <begin position="436"/>
        <end position="510"/>
    </location>
</feature>
<sequence>MSEQVKINPDLSIILVGSVINKFISEYEGDLPDNRASIPVEDFITQLNNTTRKYTQDFPNDEINFPYIDIKLLSFIINRTLYFKFVSVVNDQVMVEVGDKYENYLKNIVATSTFRYSKFLLNGAKSLYKSEQESAKASEEVIETTEEVRDEEPAEPAIATAPEEEDKEKAEPLKKKEEAEPSKKKEDEVADPNQSVGDNEEDKVDTPAQEGVELASPEIEELSQVEGDTSQTAEIEQKESVEEVVADDVDKESDVPHEPSMQNEEKSEDVVEKEIQESVPKEDDTEQQEIVEQEEAAKEEPTEPLQEGVKSKAEQVVPKSPSPFQEVVLSDVDKRDSETKEISDTQNEEPTTAHEISEQNIEQSSPLLDEATVEVSSPTSESPKNQEPKEKSVEVVPPGSKPDSSSRKRPRSRSPAPAQHHKRFQNIAVNLLNSIQEHRFSSPFLQAVNPKDAPNYYEMIYEPKDLKGIMKALKSKKEPPVYSSIKELERDVMLMFANCIMYNRSDEDLVELTRTMKRDVGDMFKMFKEAESEMK</sequence>
<feature type="compositionally biased region" description="Polar residues" evidence="3">
    <location>
        <begin position="374"/>
        <end position="383"/>
    </location>
</feature>
<dbReference type="Gene3D" id="1.20.920.10">
    <property type="entry name" value="Bromodomain-like"/>
    <property type="match status" value="1"/>
</dbReference>
<dbReference type="PROSITE" id="PS50014">
    <property type="entry name" value="BROMODOMAIN_2"/>
    <property type="match status" value="1"/>
</dbReference>
<dbReference type="InterPro" id="IPR001487">
    <property type="entry name" value="Bromodomain"/>
</dbReference>
<comment type="caution">
    <text evidence="5">The sequence shown here is derived from an EMBL/GenBank/DDBJ whole genome shotgun (WGS) entry which is preliminary data.</text>
</comment>
<gene>
    <name evidence="5" type="ORF">FOB60_005527</name>
</gene>
<proteinExistence type="predicted"/>
<dbReference type="SMART" id="SM00297">
    <property type="entry name" value="BROMO"/>
    <property type="match status" value="1"/>
</dbReference>
<feature type="compositionally biased region" description="Acidic residues" evidence="3">
    <location>
        <begin position="140"/>
        <end position="154"/>
    </location>
</feature>
<dbReference type="Proteomes" id="UP000590412">
    <property type="component" value="Unassembled WGS sequence"/>
</dbReference>
<accession>A0A8X7NIL5</accession>
<evidence type="ECO:0000259" key="4">
    <source>
        <dbReference type="PROSITE" id="PS50014"/>
    </source>
</evidence>
<dbReference type="EMBL" id="JABWAB010000013">
    <property type="protein sequence ID" value="KAF6042773.1"/>
    <property type="molecule type" value="Genomic_DNA"/>
</dbReference>
<reference evidence="5" key="1">
    <citation type="submission" date="2020-03" db="EMBL/GenBank/DDBJ databases">
        <title>FDA dAtabase for Regulatory Grade micrObial Sequences (FDA-ARGOS): Supporting development and validation of Infectious Disease Dx tests.</title>
        <authorList>
            <person name="Campos J."/>
            <person name="Goldberg B."/>
            <person name="Tallon L."/>
            <person name="Sadzewicz L."/>
            <person name="Vavikolanu K."/>
            <person name="Mehta A."/>
            <person name="Aluvathingal J."/>
            <person name="Nadendla S."/>
            <person name="Nandy P."/>
            <person name="Geyer C."/>
            <person name="Yan Y."/>
            <person name="Sichtig H."/>
        </authorList>
    </citation>
    <scope>NUCLEOTIDE SEQUENCE [LARGE SCALE GENOMIC DNA]</scope>
    <source>
        <strain evidence="5">FDAARGOS_652</strain>
    </source>
</reference>
<evidence type="ECO:0000256" key="3">
    <source>
        <dbReference type="SAM" id="MobiDB-lite"/>
    </source>
</evidence>
<protein>
    <submittedName>
        <fullName evidence="5">Bromodomain family protein</fullName>
    </submittedName>
</protein>
<evidence type="ECO:0000313" key="5">
    <source>
        <dbReference type="EMBL" id="KAF6042773.1"/>
    </source>
</evidence>
<evidence type="ECO:0000256" key="1">
    <source>
        <dbReference type="ARBA" id="ARBA00023117"/>
    </source>
</evidence>
<feature type="compositionally biased region" description="Basic and acidic residues" evidence="3">
    <location>
        <begin position="331"/>
        <end position="343"/>
    </location>
</feature>
<feature type="compositionally biased region" description="Acidic residues" evidence="3">
    <location>
        <begin position="283"/>
        <end position="294"/>
    </location>
</feature>
<feature type="region of interest" description="Disordered" evidence="3">
    <location>
        <begin position="132"/>
        <end position="423"/>
    </location>
</feature>
<dbReference type="GO" id="GO:0035267">
    <property type="term" value="C:NuA4 histone acetyltransferase complex"/>
    <property type="evidence" value="ECO:0007669"/>
    <property type="project" value="TreeGrafter"/>
</dbReference>
<dbReference type="OrthoDB" id="21449at2759"/>
<dbReference type="SUPFAM" id="SSF47370">
    <property type="entry name" value="Bromodomain"/>
    <property type="match status" value="1"/>
</dbReference>
<dbReference type="PANTHER" id="PTHR15398:SF4">
    <property type="entry name" value="BROMODOMAIN-CONTAINING PROTEIN 8 ISOFORM X1"/>
    <property type="match status" value="1"/>
</dbReference>